<accession>A0AAN8VXF2</accession>
<dbReference type="PANTHER" id="PTHR10026">
    <property type="entry name" value="CYCLIN"/>
    <property type="match status" value="1"/>
</dbReference>
<keyword evidence="2 4" id="KW-0195">Cyclin</keyword>
<evidence type="ECO:0000256" key="3">
    <source>
        <dbReference type="ARBA" id="ARBA00023306"/>
    </source>
</evidence>
<dbReference type="AlphaFoldDB" id="A0AAN8VXF2"/>
<evidence type="ECO:0000256" key="2">
    <source>
        <dbReference type="ARBA" id="ARBA00023127"/>
    </source>
</evidence>
<dbReference type="InterPro" id="IPR004367">
    <property type="entry name" value="Cyclin_C-dom"/>
</dbReference>
<dbReference type="GO" id="GO:0016538">
    <property type="term" value="F:cyclin-dependent protein serine/threonine kinase regulator activity"/>
    <property type="evidence" value="ECO:0007669"/>
    <property type="project" value="InterPro"/>
</dbReference>
<dbReference type="EMBL" id="JBAMMX010000005">
    <property type="protein sequence ID" value="KAK6939499.1"/>
    <property type="molecule type" value="Genomic_DNA"/>
</dbReference>
<dbReference type="InterPro" id="IPR036915">
    <property type="entry name" value="Cyclin-like_sf"/>
</dbReference>
<evidence type="ECO:0000256" key="1">
    <source>
        <dbReference type="ARBA" id="ARBA00022618"/>
    </source>
</evidence>
<organism evidence="7 8">
    <name type="scientific">Dillenia turbinata</name>
    <dbReference type="NCBI Taxonomy" id="194707"/>
    <lineage>
        <taxon>Eukaryota</taxon>
        <taxon>Viridiplantae</taxon>
        <taxon>Streptophyta</taxon>
        <taxon>Embryophyta</taxon>
        <taxon>Tracheophyta</taxon>
        <taxon>Spermatophyta</taxon>
        <taxon>Magnoliopsida</taxon>
        <taxon>eudicotyledons</taxon>
        <taxon>Gunneridae</taxon>
        <taxon>Pentapetalae</taxon>
        <taxon>Dilleniales</taxon>
        <taxon>Dilleniaceae</taxon>
        <taxon>Dillenia</taxon>
    </lineage>
</organism>
<name>A0AAN8VXF2_9MAGN</name>
<reference evidence="7 8" key="1">
    <citation type="submission" date="2023-12" db="EMBL/GenBank/DDBJ databases">
        <title>A high-quality genome assembly for Dillenia turbinata (Dilleniales).</title>
        <authorList>
            <person name="Chanderbali A."/>
        </authorList>
    </citation>
    <scope>NUCLEOTIDE SEQUENCE [LARGE SCALE GENOMIC DNA]</scope>
    <source>
        <strain evidence="7">LSX21</strain>
        <tissue evidence="7">Leaf</tissue>
    </source>
</reference>
<dbReference type="Proteomes" id="UP001370490">
    <property type="component" value="Unassembled WGS sequence"/>
</dbReference>
<feature type="domain" description="Cyclin-like" evidence="6">
    <location>
        <begin position="300"/>
        <end position="385"/>
    </location>
</feature>
<dbReference type="Gene3D" id="1.10.472.10">
    <property type="entry name" value="Cyclin-like"/>
    <property type="match status" value="3"/>
</dbReference>
<dbReference type="InterPro" id="IPR043198">
    <property type="entry name" value="Cyclin/Ssn8"/>
</dbReference>
<sequence length="564" mass="63248">MAGKLPGNYTECGTSGDAADLCDADVPQCSTCGWYFTRKEIEDYSPSRKDGIDLEIEVVLRESYSSFLRDLGKTLKVLLLSVVVIAYGGQVDRTELLQGVEYRQALLCSGPFRAKFSMLIINPTVSEHMKCTSTAQRPHETIDIVVERESSSYTKPTSTFRLWHLKSSSLKEVFITQSHDVNSSQLTIASSVMLCHRFYMRQSHAKNDWQNDCSSQSEDANLQTVAPVCMFLACKVEESPRSLKTVIVETYKLLNRWDPCAEGRINKREVYDKQKALILTGEKLLLETIAFDLNIEHPYKPLVAALRRLEITNTELVQVAWNFINDWVCTALCLEYKPHYIAASSLLLASKLLKMKLPTTNGKVWWLAFDVAPKKLEEIVQKILGFLEQNKTQSRLSIDWKTRKTTHSDKRPKSESPESCILSGSTPIQSTALDAVGPSAVVTPECKNLAGDDCIVTEKEPLQCQTSQCRSEITVLEDVAGEVQPATEKSQQNLSICSGLGKIDMSRIREIVKKRSSDIAVNKQAADLMKDADSGEAWIERELEYGVESVYTSAEKRPKQQAIF</sequence>
<dbReference type="Pfam" id="PF00134">
    <property type="entry name" value="Cyclin_N"/>
    <property type="match status" value="1"/>
</dbReference>
<evidence type="ECO:0000256" key="4">
    <source>
        <dbReference type="RuleBase" id="RU000383"/>
    </source>
</evidence>
<feature type="domain" description="Cyclin-like" evidence="6">
    <location>
        <begin position="173"/>
        <end position="287"/>
    </location>
</feature>
<comment type="similarity">
    <text evidence="4">Belongs to the cyclin family.</text>
</comment>
<comment type="caution">
    <text evidence="7">The sequence shown here is derived from an EMBL/GenBank/DDBJ whole genome shotgun (WGS) entry which is preliminary data.</text>
</comment>
<evidence type="ECO:0000313" key="7">
    <source>
        <dbReference type="EMBL" id="KAK6939499.1"/>
    </source>
</evidence>
<dbReference type="SUPFAM" id="SSF47954">
    <property type="entry name" value="Cyclin-like"/>
    <property type="match status" value="3"/>
</dbReference>
<dbReference type="Pfam" id="PF02984">
    <property type="entry name" value="Cyclin_C"/>
    <property type="match status" value="1"/>
</dbReference>
<evidence type="ECO:0000259" key="6">
    <source>
        <dbReference type="SMART" id="SM00385"/>
    </source>
</evidence>
<keyword evidence="1" id="KW-0132">Cell division</keyword>
<feature type="region of interest" description="Disordered" evidence="5">
    <location>
        <begin position="398"/>
        <end position="424"/>
    </location>
</feature>
<protein>
    <submittedName>
        <fullName evidence="7">Cyclin, C-terminal domain</fullName>
    </submittedName>
</protein>
<dbReference type="SMART" id="SM00385">
    <property type="entry name" value="CYCLIN"/>
    <property type="match status" value="2"/>
</dbReference>
<evidence type="ECO:0000313" key="8">
    <source>
        <dbReference type="Proteomes" id="UP001370490"/>
    </source>
</evidence>
<proteinExistence type="inferred from homology"/>
<evidence type="ECO:0000256" key="5">
    <source>
        <dbReference type="SAM" id="MobiDB-lite"/>
    </source>
</evidence>
<keyword evidence="3" id="KW-0131">Cell cycle</keyword>
<dbReference type="GO" id="GO:0006357">
    <property type="term" value="P:regulation of transcription by RNA polymerase II"/>
    <property type="evidence" value="ECO:0007669"/>
    <property type="project" value="InterPro"/>
</dbReference>
<dbReference type="GO" id="GO:0051301">
    <property type="term" value="P:cell division"/>
    <property type="evidence" value="ECO:0007669"/>
    <property type="project" value="UniProtKB-KW"/>
</dbReference>
<keyword evidence="8" id="KW-1185">Reference proteome</keyword>
<gene>
    <name evidence="7" type="ORF">RJ641_029030</name>
</gene>
<dbReference type="InterPro" id="IPR006671">
    <property type="entry name" value="Cyclin_N"/>
</dbReference>
<feature type="compositionally biased region" description="Basic and acidic residues" evidence="5">
    <location>
        <begin position="398"/>
        <end position="416"/>
    </location>
</feature>
<dbReference type="InterPro" id="IPR013763">
    <property type="entry name" value="Cyclin-like_dom"/>
</dbReference>